<evidence type="ECO:0000313" key="2">
    <source>
        <dbReference type="EMBL" id="TNN50583.1"/>
    </source>
</evidence>
<dbReference type="EMBL" id="SRLO01000612">
    <property type="protein sequence ID" value="TNN50583.1"/>
    <property type="molecule type" value="Genomic_DNA"/>
</dbReference>
<organism evidence="2 3">
    <name type="scientific">Liparis tanakae</name>
    <name type="common">Tanaka's snailfish</name>
    <dbReference type="NCBI Taxonomy" id="230148"/>
    <lineage>
        <taxon>Eukaryota</taxon>
        <taxon>Metazoa</taxon>
        <taxon>Chordata</taxon>
        <taxon>Craniata</taxon>
        <taxon>Vertebrata</taxon>
        <taxon>Euteleostomi</taxon>
        <taxon>Actinopterygii</taxon>
        <taxon>Neopterygii</taxon>
        <taxon>Teleostei</taxon>
        <taxon>Neoteleostei</taxon>
        <taxon>Acanthomorphata</taxon>
        <taxon>Eupercaria</taxon>
        <taxon>Perciformes</taxon>
        <taxon>Cottioidei</taxon>
        <taxon>Cottales</taxon>
        <taxon>Liparidae</taxon>
        <taxon>Liparis</taxon>
    </lineage>
</organism>
<accession>A0A4Z2GCD0</accession>
<sequence length="190" mass="20944">MERSGRSLKEEEEDRSFKTLLPSSGPGAPSSDRLLPNQATPTRRTREPSTAVSFSFVLALTFGSVVGHLERLGQRRPVAVQHHDAHDGGAVHELDLLGWSKGRKKSVTTRGRGLHLSPSTPKITLWFLTRRSRDRFVRSALRSGEAEHVRKHAAAIGPRPEGGRVVRTCRTRRRREAPGGALRTHGGVVT</sequence>
<feature type="region of interest" description="Disordered" evidence="1">
    <location>
        <begin position="1"/>
        <end position="48"/>
    </location>
</feature>
<feature type="compositionally biased region" description="Low complexity" evidence="1">
    <location>
        <begin position="22"/>
        <end position="31"/>
    </location>
</feature>
<comment type="caution">
    <text evidence="2">The sequence shown here is derived from an EMBL/GenBank/DDBJ whole genome shotgun (WGS) entry which is preliminary data.</text>
</comment>
<gene>
    <name evidence="2" type="ORF">EYF80_039223</name>
</gene>
<name>A0A4Z2GCD0_9TELE</name>
<dbReference type="AlphaFoldDB" id="A0A4Z2GCD0"/>
<reference evidence="2 3" key="1">
    <citation type="submission" date="2019-03" db="EMBL/GenBank/DDBJ databases">
        <title>First draft genome of Liparis tanakae, snailfish: a comprehensive survey of snailfish specific genes.</title>
        <authorList>
            <person name="Kim W."/>
            <person name="Song I."/>
            <person name="Jeong J.-H."/>
            <person name="Kim D."/>
            <person name="Kim S."/>
            <person name="Ryu S."/>
            <person name="Song J.Y."/>
            <person name="Lee S.K."/>
        </authorList>
    </citation>
    <scope>NUCLEOTIDE SEQUENCE [LARGE SCALE GENOMIC DNA]</scope>
    <source>
        <tissue evidence="2">Muscle</tissue>
    </source>
</reference>
<protein>
    <submittedName>
        <fullName evidence="2">Uncharacterized protein</fullName>
    </submittedName>
</protein>
<evidence type="ECO:0000313" key="3">
    <source>
        <dbReference type="Proteomes" id="UP000314294"/>
    </source>
</evidence>
<dbReference type="Proteomes" id="UP000314294">
    <property type="component" value="Unassembled WGS sequence"/>
</dbReference>
<evidence type="ECO:0000256" key="1">
    <source>
        <dbReference type="SAM" id="MobiDB-lite"/>
    </source>
</evidence>
<keyword evidence="3" id="KW-1185">Reference proteome</keyword>
<feature type="compositionally biased region" description="Polar residues" evidence="1">
    <location>
        <begin position="37"/>
        <end position="48"/>
    </location>
</feature>
<proteinExistence type="predicted"/>